<dbReference type="PANTHER" id="PTHR47356:SF2">
    <property type="entry name" value="FAD-BINDING DOMAIN-CONTAINING PROTEIN-RELATED"/>
    <property type="match status" value="1"/>
</dbReference>
<proteinExistence type="predicted"/>
<dbReference type="InterPro" id="IPR036188">
    <property type="entry name" value="FAD/NAD-bd_sf"/>
</dbReference>
<organism evidence="1 2">
    <name type="scientific">Diplodia seriata</name>
    <dbReference type="NCBI Taxonomy" id="420778"/>
    <lineage>
        <taxon>Eukaryota</taxon>
        <taxon>Fungi</taxon>
        <taxon>Dikarya</taxon>
        <taxon>Ascomycota</taxon>
        <taxon>Pezizomycotina</taxon>
        <taxon>Dothideomycetes</taxon>
        <taxon>Dothideomycetes incertae sedis</taxon>
        <taxon>Botryosphaeriales</taxon>
        <taxon>Botryosphaeriaceae</taxon>
        <taxon>Diplodia</taxon>
    </lineage>
</organism>
<reference evidence="1 2" key="1">
    <citation type="submission" date="2024-02" db="EMBL/GenBank/DDBJ databases">
        <title>De novo assembly and annotation of 12 fungi associated with fruit tree decline syndrome in Ontario, Canada.</title>
        <authorList>
            <person name="Sulman M."/>
            <person name="Ellouze W."/>
            <person name="Ilyukhin E."/>
        </authorList>
    </citation>
    <scope>NUCLEOTIDE SEQUENCE [LARGE SCALE GENOMIC DNA]</scope>
    <source>
        <strain evidence="1 2">FDS-637</strain>
    </source>
</reference>
<dbReference type="RefSeq" id="XP_066627958.1">
    <property type="nucleotide sequence ID" value="XM_066781675.1"/>
</dbReference>
<protein>
    <submittedName>
        <fullName evidence="1">Uncharacterized protein</fullName>
    </submittedName>
</protein>
<dbReference type="SUPFAM" id="SSF51905">
    <property type="entry name" value="FAD/NAD(P)-binding domain"/>
    <property type="match status" value="1"/>
</dbReference>
<dbReference type="Proteomes" id="UP001430584">
    <property type="component" value="Unassembled WGS sequence"/>
</dbReference>
<comment type="caution">
    <text evidence="1">The sequence shown here is derived from an EMBL/GenBank/DDBJ whole genome shotgun (WGS) entry which is preliminary data.</text>
</comment>
<evidence type="ECO:0000313" key="1">
    <source>
        <dbReference type="EMBL" id="KAL0253314.1"/>
    </source>
</evidence>
<sequence>MCTQTHVADGGEFKPISGQGFNSAIESAAVLATELINALKALPDKTYPSDDQITTALQRTQDRRRERLVQIVDAGHNHQSLMAVETARLEFVVTHIVPLGGMEGTFERFATAYSPRSVYQRCPCPSGSISKATTAAVFATLLMLVKKTMMRDPVPIPSGPLAPPTAYTNIPFVDAIPTTTMPPFAVDALTSPSPAAHCVQSAYLTAIFSTIPHLGPSSPTAPPTHHFDFAVT</sequence>
<dbReference type="EMBL" id="JAJVCZ030000012">
    <property type="protein sequence ID" value="KAL0253314.1"/>
    <property type="molecule type" value="Genomic_DNA"/>
</dbReference>
<dbReference type="Gene3D" id="3.50.50.60">
    <property type="entry name" value="FAD/NAD(P)-binding domain"/>
    <property type="match status" value="1"/>
</dbReference>
<dbReference type="InterPro" id="IPR050562">
    <property type="entry name" value="FAD_mOase_fung"/>
</dbReference>
<gene>
    <name evidence="1" type="ORF">SLS55_010287</name>
</gene>
<dbReference type="PANTHER" id="PTHR47356">
    <property type="entry name" value="FAD-DEPENDENT MONOOXYGENASE ASQG-RELATED"/>
    <property type="match status" value="1"/>
</dbReference>
<name>A0ABR3C190_9PEZI</name>
<evidence type="ECO:0000313" key="2">
    <source>
        <dbReference type="Proteomes" id="UP001430584"/>
    </source>
</evidence>
<keyword evidence="2" id="KW-1185">Reference proteome</keyword>
<dbReference type="GeneID" id="92014372"/>
<accession>A0ABR3C190</accession>